<dbReference type="AlphaFoldDB" id="A0A6L2MHK0"/>
<evidence type="ECO:0000313" key="1">
    <source>
        <dbReference type="EMBL" id="GEU73426.1"/>
    </source>
</evidence>
<reference evidence="1" key="1">
    <citation type="journal article" date="2019" name="Sci. Rep.">
        <title>Draft genome of Tanacetum cinerariifolium, the natural source of mosquito coil.</title>
        <authorList>
            <person name="Yamashiro T."/>
            <person name="Shiraishi A."/>
            <person name="Satake H."/>
            <person name="Nakayama K."/>
        </authorList>
    </citation>
    <scope>NUCLEOTIDE SEQUENCE</scope>
</reference>
<organism evidence="1">
    <name type="scientific">Tanacetum cinerariifolium</name>
    <name type="common">Dalmatian daisy</name>
    <name type="synonym">Chrysanthemum cinerariifolium</name>
    <dbReference type="NCBI Taxonomy" id="118510"/>
    <lineage>
        <taxon>Eukaryota</taxon>
        <taxon>Viridiplantae</taxon>
        <taxon>Streptophyta</taxon>
        <taxon>Embryophyta</taxon>
        <taxon>Tracheophyta</taxon>
        <taxon>Spermatophyta</taxon>
        <taxon>Magnoliopsida</taxon>
        <taxon>eudicotyledons</taxon>
        <taxon>Gunneridae</taxon>
        <taxon>Pentapetalae</taxon>
        <taxon>asterids</taxon>
        <taxon>campanulids</taxon>
        <taxon>Asterales</taxon>
        <taxon>Asteraceae</taxon>
        <taxon>Asteroideae</taxon>
        <taxon>Anthemideae</taxon>
        <taxon>Anthemidinae</taxon>
        <taxon>Tanacetum</taxon>
    </lineage>
</organism>
<gene>
    <name evidence="1" type="ORF">Tci_045404</name>
</gene>
<name>A0A6L2MHK0_TANCI</name>
<protein>
    <submittedName>
        <fullName evidence="1">Uncharacterized protein</fullName>
    </submittedName>
</protein>
<sequence>MNKVKVLKLRRLKRVKSAQRIDTSDDTVMDDVSNQGRMITDMDEDVDVVLEEANMDEDADVVLEEAKDVAGDAKDDQDADVQDNADIQGRTIESEPAKLQEVVDIVTTAKIITEVVTAASTTITAADVPIPIATTATAPTLTTAPSRRTKRVVIRDPKGSTTTTSTIFTLKPNLRIKESEVSLELLSFGVEAAMGFEKKYAKCLMLLVKDLVFPSQVDAVD</sequence>
<proteinExistence type="predicted"/>
<accession>A0A6L2MHK0</accession>
<comment type="caution">
    <text evidence="1">The sequence shown here is derived from an EMBL/GenBank/DDBJ whole genome shotgun (WGS) entry which is preliminary data.</text>
</comment>
<dbReference type="EMBL" id="BKCJ010006686">
    <property type="protein sequence ID" value="GEU73426.1"/>
    <property type="molecule type" value="Genomic_DNA"/>
</dbReference>